<feature type="region of interest" description="Disordered" evidence="1">
    <location>
        <begin position="102"/>
        <end position="121"/>
    </location>
</feature>
<organism evidence="2 3">
    <name type="scientific">Tanacetum coccineum</name>
    <dbReference type="NCBI Taxonomy" id="301880"/>
    <lineage>
        <taxon>Eukaryota</taxon>
        <taxon>Viridiplantae</taxon>
        <taxon>Streptophyta</taxon>
        <taxon>Embryophyta</taxon>
        <taxon>Tracheophyta</taxon>
        <taxon>Spermatophyta</taxon>
        <taxon>Magnoliopsida</taxon>
        <taxon>eudicotyledons</taxon>
        <taxon>Gunneridae</taxon>
        <taxon>Pentapetalae</taxon>
        <taxon>asterids</taxon>
        <taxon>campanulids</taxon>
        <taxon>Asterales</taxon>
        <taxon>Asteraceae</taxon>
        <taxon>Asteroideae</taxon>
        <taxon>Anthemideae</taxon>
        <taxon>Anthemidinae</taxon>
        <taxon>Tanacetum</taxon>
    </lineage>
</organism>
<sequence>MRVTRNWLTKTSELVLEDATEETLLYLIRAYLLYLIGSIILPDYDNLHEYPTYWLQFLKDPNPRKLNGVAWGNVTHWNKCLSLPDEQVPNYARPAEPGRLFEPMTPKLMPPAAAPSPVLNE</sequence>
<proteinExistence type="predicted"/>
<reference evidence="2" key="2">
    <citation type="submission" date="2022-01" db="EMBL/GenBank/DDBJ databases">
        <authorList>
            <person name="Yamashiro T."/>
            <person name="Shiraishi A."/>
            <person name="Satake H."/>
            <person name="Nakayama K."/>
        </authorList>
    </citation>
    <scope>NUCLEOTIDE SEQUENCE</scope>
</reference>
<evidence type="ECO:0000313" key="2">
    <source>
        <dbReference type="EMBL" id="GJT72813.1"/>
    </source>
</evidence>
<accession>A0ABQ5GBY9</accession>
<evidence type="ECO:0000256" key="1">
    <source>
        <dbReference type="SAM" id="MobiDB-lite"/>
    </source>
</evidence>
<comment type="caution">
    <text evidence="2">The sequence shown here is derived from an EMBL/GenBank/DDBJ whole genome shotgun (WGS) entry which is preliminary data.</text>
</comment>
<dbReference type="Proteomes" id="UP001151760">
    <property type="component" value="Unassembled WGS sequence"/>
</dbReference>
<gene>
    <name evidence="2" type="ORF">Tco_1032099</name>
</gene>
<evidence type="ECO:0000313" key="3">
    <source>
        <dbReference type="Proteomes" id="UP001151760"/>
    </source>
</evidence>
<name>A0ABQ5GBY9_9ASTR</name>
<protein>
    <submittedName>
        <fullName evidence="2">Uncharacterized protein</fullName>
    </submittedName>
</protein>
<dbReference type="EMBL" id="BQNB010018294">
    <property type="protein sequence ID" value="GJT72813.1"/>
    <property type="molecule type" value="Genomic_DNA"/>
</dbReference>
<keyword evidence="3" id="KW-1185">Reference proteome</keyword>
<reference evidence="2" key="1">
    <citation type="journal article" date="2022" name="Int. J. Mol. Sci.">
        <title>Draft Genome of Tanacetum Coccineum: Genomic Comparison of Closely Related Tanacetum-Family Plants.</title>
        <authorList>
            <person name="Yamashiro T."/>
            <person name="Shiraishi A."/>
            <person name="Nakayama K."/>
            <person name="Satake H."/>
        </authorList>
    </citation>
    <scope>NUCLEOTIDE SEQUENCE</scope>
</reference>